<gene>
    <name evidence="4" type="ORF">BC781_103481</name>
</gene>
<sequence>MTLKIDSFDTLKAIFIFECQICHIIPHIIEYINMFNWNSSYLKREKDNPYNAKAIAIYFEDYKLGFVPRNENDELSKFCDQGYSKVFEVRINRFPPEEHPENQISIVVHLMHFKDL</sequence>
<dbReference type="Gene3D" id="3.30.70.2330">
    <property type="match status" value="1"/>
</dbReference>
<dbReference type="InterPro" id="IPR014905">
    <property type="entry name" value="HIRAN"/>
</dbReference>
<evidence type="ECO:0000256" key="1">
    <source>
        <dbReference type="ARBA" id="ARBA00022723"/>
    </source>
</evidence>
<keyword evidence="5" id="KW-1185">Reference proteome</keyword>
<accession>A0A315ZAQ5</accession>
<name>A0A315ZAQ5_SEDFL</name>
<keyword evidence="1" id="KW-0479">Metal-binding</keyword>
<dbReference type="GO" id="GO:0016818">
    <property type="term" value="F:hydrolase activity, acting on acid anhydrides, in phosphorus-containing anhydrides"/>
    <property type="evidence" value="ECO:0007669"/>
    <property type="project" value="InterPro"/>
</dbReference>
<dbReference type="GO" id="GO:0008270">
    <property type="term" value="F:zinc ion binding"/>
    <property type="evidence" value="ECO:0007669"/>
    <property type="project" value="InterPro"/>
</dbReference>
<dbReference type="EMBL" id="QGDO01000003">
    <property type="protein sequence ID" value="PWJ42229.1"/>
    <property type="molecule type" value="Genomic_DNA"/>
</dbReference>
<evidence type="ECO:0000259" key="3">
    <source>
        <dbReference type="Pfam" id="PF08797"/>
    </source>
</evidence>
<protein>
    <submittedName>
        <fullName evidence="4">HIRAN domain-containing protein</fullName>
    </submittedName>
</protein>
<reference evidence="4 5" key="1">
    <citation type="submission" date="2018-03" db="EMBL/GenBank/DDBJ databases">
        <title>Genomic Encyclopedia of Archaeal and Bacterial Type Strains, Phase II (KMG-II): from individual species to whole genera.</title>
        <authorList>
            <person name="Goeker M."/>
        </authorList>
    </citation>
    <scope>NUCLEOTIDE SEQUENCE [LARGE SCALE GENOMIC DNA]</scope>
    <source>
        <strain evidence="4 5">DSM 28229</strain>
    </source>
</reference>
<keyword evidence="2" id="KW-0378">Hydrolase</keyword>
<evidence type="ECO:0000313" key="5">
    <source>
        <dbReference type="Proteomes" id="UP000245535"/>
    </source>
</evidence>
<organism evidence="4 5">
    <name type="scientific">Sediminitomix flava</name>
    <dbReference type="NCBI Taxonomy" id="379075"/>
    <lineage>
        <taxon>Bacteria</taxon>
        <taxon>Pseudomonadati</taxon>
        <taxon>Bacteroidota</taxon>
        <taxon>Cytophagia</taxon>
        <taxon>Cytophagales</taxon>
        <taxon>Flammeovirgaceae</taxon>
        <taxon>Sediminitomix</taxon>
    </lineage>
</organism>
<dbReference type="GO" id="GO:0003676">
    <property type="term" value="F:nucleic acid binding"/>
    <property type="evidence" value="ECO:0007669"/>
    <property type="project" value="InterPro"/>
</dbReference>
<feature type="domain" description="HIRAN" evidence="3">
    <location>
        <begin position="41"/>
        <end position="110"/>
    </location>
</feature>
<dbReference type="Proteomes" id="UP000245535">
    <property type="component" value="Unassembled WGS sequence"/>
</dbReference>
<evidence type="ECO:0000313" key="4">
    <source>
        <dbReference type="EMBL" id="PWJ42229.1"/>
    </source>
</evidence>
<proteinExistence type="predicted"/>
<comment type="caution">
    <text evidence="4">The sequence shown here is derived from an EMBL/GenBank/DDBJ whole genome shotgun (WGS) entry which is preliminary data.</text>
</comment>
<dbReference type="Pfam" id="PF08797">
    <property type="entry name" value="HIRAN"/>
    <property type="match status" value="1"/>
</dbReference>
<evidence type="ECO:0000256" key="2">
    <source>
        <dbReference type="ARBA" id="ARBA00022801"/>
    </source>
</evidence>
<dbReference type="AlphaFoldDB" id="A0A315ZAQ5"/>